<dbReference type="AlphaFoldDB" id="L8HDU6"/>
<comment type="similarity">
    <text evidence="1">Belongs to the sel-1 family.</text>
</comment>
<dbReference type="GO" id="GO:0036503">
    <property type="term" value="P:ERAD pathway"/>
    <property type="evidence" value="ECO:0007669"/>
    <property type="project" value="TreeGrafter"/>
</dbReference>
<proteinExistence type="inferred from homology"/>
<keyword evidence="4" id="KW-1185">Reference proteome</keyword>
<dbReference type="InterPro" id="IPR006597">
    <property type="entry name" value="Sel1-like"/>
</dbReference>
<reference evidence="3 4" key="1">
    <citation type="journal article" date="2013" name="Genome Biol.">
        <title>Genome of Acanthamoeba castellanii highlights extensive lateral gene transfer and early evolution of tyrosine kinase signaling.</title>
        <authorList>
            <person name="Clarke M."/>
            <person name="Lohan A.J."/>
            <person name="Liu B."/>
            <person name="Lagkouvardos I."/>
            <person name="Roy S."/>
            <person name="Zafar N."/>
            <person name="Bertelli C."/>
            <person name="Schilde C."/>
            <person name="Kianianmomeni A."/>
            <person name="Burglin T.R."/>
            <person name="Frech C."/>
            <person name="Turcotte B."/>
            <person name="Kopec K.O."/>
            <person name="Synnott J.M."/>
            <person name="Choo C."/>
            <person name="Paponov I."/>
            <person name="Finkler A."/>
            <person name="Soon Heng Tan C."/>
            <person name="Hutchins A.P."/>
            <person name="Weinmeier T."/>
            <person name="Rattei T."/>
            <person name="Chu J.S."/>
            <person name="Gimenez G."/>
            <person name="Irimia M."/>
            <person name="Rigden D.J."/>
            <person name="Fitzpatrick D.A."/>
            <person name="Lorenzo-Morales J."/>
            <person name="Bateman A."/>
            <person name="Chiu C.H."/>
            <person name="Tang P."/>
            <person name="Hegemann P."/>
            <person name="Fromm H."/>
            <person name="Raoult D."/>
            <person name="Greub G."/>
            <person name="Miranda-Saavedra D."/>
            <person name="Chen N."/>
            <person name="Nash P."/>
            <person name="Ginger M.L."/>
            <person name="Horn M."/>
            <person name="Schaap P."/>
            <person name="Caler L."/>
            <person name="Loftus B."/>
        </authorList>
    </citation>
    <scope>NUCLEOTIDE SEQUENCE [LARGE SCALE GENOMIC DNA]</scope>
    <source>
        <strain evidence="3 4">Neff</strain>
    </source>
</reference>
<evidence type="ECO:0000313" key="4">
    <source>
        <dbReference type="Proteomes" id="UP000011083"/>
    </source>
</evidence>
<dbReference type="OMA" id="LLGHWMD"/>
<dbReference type="PANTHER" id="PTHR11102:SF147">
    <property type="entry name" value="SEL1L ADAPTOR SUBUNIT OF ERAD E3 UBIQUITIN LIGASE"/>
    <property type="match status" value="1"/>
</dbReference>
<dbReference type="InterPro" id="IPR011990">
    <property type="entry name" value="TPR-like_helical_dom_sf"/>
</dbReference>
<evidence type="ECO:0000256" key="1">
    <source>
        <dbReference type="ARBA" id="ARBA00038101"/>
    </source>
</evidence>
<protein>
    <submittedName>
        <fullName evidence="3">Sel1 repeat-containing protein</fullName>
    </submittedName>
</protein>
<dbReference type="SUPFAM" id="SSF81901">
    <property type="entry name" value="HCP-like"/>
    <property type="match status" value="4"/>
</dbReference>
<keyword evidence="2" id="KW-1133">Transmembrane helix</keyword>
<evidence type="ECO:0000256" key="2">
    <source>
        <dbReference type="SAM" id="Phobius"/>
    </source>
</evidence>
<dbReference type="Proteomes" id="UP000011083">
    <property type="component" value="Unassembled WGS sequence"/>
</dbReference>
<feature type="transmembrane region" description="Helical" evidence="2">
    <location>
        <begin position="592"/>
        <end position="614"/>
    </location>
</feature>
<dbReference type="EMBL" id="KB007883">
    <property type="protein sequence ID" value="ELR22556.1"/>
    <property type="molecule type" value="Genomic_DNA"/>
</dbReference>
<dbReference type="VEuPathDB" id="AmoebaDB:ACA1_142590"/>
<accession>L8HDU6</accession>
<gene>
    <name evidence="3" type="ORF">ACA1_142590</name>
</gene>
<organism evidence="3 4">
    <name type="scientific">Acanthamoeba castellanii (strain ATCC 30010 / Neff)</name>
    <dbReference type="NCBI Taxonomy" id="1257118"/>
    <lineage>
        <taxon>Eukaryota</taxon>
        <taxon>Amoebozoa</taxon>
        <taxon>Discosea</taxon>
        <taxon>Longamoebia</taxon>
        <taxon>Centramoebida</taxon>
        <taxon>Acanthamoebidae</taxon>
        <taxon>Acanthamoeba</taxon>
    </lineage>
</organism>
<keyword evidence="2" id="KW-0472">Membrane</keyword>
<keyword evidence="2" id="KW-0812">Transmembrane</keyword>
<dbReference type="GeneID" id="14923500"/>
<name>L8HDU6_ACACF</name>
<dbReference type="Pfam" id="PF08238">
    <property type="entry name" value="Sel1"/>
    <property type="match status" value="11"/>
</dbReference>
<dbReference type="STRING" id="1257118.L8HDU6"/>
<dbReference type="KEGG" id="acan:ACA1_142590"/>
<dbReference type="InterPro" id="IPR050767">
    <property type="entry name" value="Sel1_AlgK"/>
</dbReference>
<dbReference type="OrthoDB" id="27934at2759"/>
<dbReference type="Gene3D" id="1.25.40.10">
    <property type="entry name" value="Tetratricopeptide repeat domain"/>
    <property type="match status" value="2"/>
</dbReference>
<evidence type="ECO:0000313" key="3">
    <source>
        <dbReference type="EMBL" id="ELR22556.1"/>
    </source>
</evidence>
<dbReference type="GO" id="GO:0005789">
    <property type="term" value="C:endoplasmic reticulum membrane"/>
    <property type="evidence" value="ECO:0007669"/>
    <property type="project" value="TreeGrafter"/>
</dbReference>
<sequence length="630" mass="70190">MALCCPLPAVVQKNPANVQLTATGQSELPTSPKHQVYEQALELFNRAKLDTDAAALSRALSLFYEAARAGNEYALFTLAELHEFGEVEHVPRNLTAAVYYHNASASRGNPTAQKSLAFFYDTGKEVPVNRALAFLYYDFAAQGGEVEAQITMGYKHLFGHGTRKDCGRAADYYGTVAQLIAEEVAASGLRYGTETHRLVNNDDAVSYTEEEDVVQYWKYSAETGDPSAQGAYGVEQNYELAREYFALAAEQGDLGGLTNMGFLYAKKERKLKLKLYREQGYGVEQNNKTAFQYLQQAASQNHPYAQALLGYMYLHGMGVERNVKEAVNYFWKSAEQGNSDGILHLANCYFYGEGVTQDYGKALQYYLAATEGGNLVAHFNLAQMHRFGVGANRNCHVGVSLYKKLVERGPINDLLAEAYALYEEGDVDAALYRYELAAEMGVEIAQSNAAWLYDHGFGEGDDAFKRQKAFDYYGMAAEQKNPLAHQKMGDFYYYGLGTQVDQSKAAAYYRAASDLRDAQATFNLGYMHQHGIGLPQDLHLAKRFYDLAYEINPDAYVAWALALASIGAHLAVDYLLRGDASFLFGFNVDVETFALVGLSVLLVFAVVARQYVVLVQEERRRRRTLHPHQD</sequence>
<dbReference type="RefSeq" id="XP_004349644.1">
    <property type="nucleotide sequence ID" value="XM_004349594.1"/>
</dbReference>
<dbReference type="SMART" id="SM00671">
    <property type="entry name" value="SEL1"/>
    <property type="match status" value="12"/>
</dbReference>
<dbReference type="PANTHER" id="PTHR11102">
    <property type="entry name" value="SEL-1-LIKE PROTEIN"/>
    <property type="match status" value="1"/>
</dbReference>